<dbReference type="Proteomes" id="UP000020681">
    <property type="component" value="Unassembled WGS sequence"/>
</dbReference>
<protein>
    <submittedName>
        <fullName evidence="2">Conserved transmembrane transport MmpL7 domain protein</fullName>
    </submittedName>
</protein>
<accession>A0ABP3AJ68</accession>
<evidence type="ECO:0000313" key="2">
    <source>
        <dbReference type="EMBL" id="EUA90430.1"/>
    </source>
</evidence>
<sequence length="156" mass="15772">MARSAHRRCDGSRVARGLPRRAGHFDGPLAIPGGREIPAAVPLVSFAILAACGLPYLLDRTATPISTEAPITSDAQPADTAALRNAGAPLAALTAVFGLGLVLVSAGSLGALSQIGTVVLFGVAALTVLARVCIPAAMQDRADRTTVATEPVAQPD</sequence>
<feature type="transmembrane region" description="Helical" evidence="1">
    <location>
        <begin position="115"/>
        <end position="134"/>
    </location>
</feature>
<feature type="transmembrane region" description="Helical" evidence="1">
    <location>
        <begin position="90"/>
        <end position="109"/>
    </location>
</feature>
<gene>
    <name evidence="2" type="primary">mmpL7</name>
    <name evidence="2" type="ORF">I551_3167</name>
</gene>
<keyword evidence="1" id="KW-1133">Transmembrane helix</keyword>
<reference evidence="2 3" key="1">
    <citation type="submission" date="2014-01" db="EMBL/GenBank/DDBJ databases">
        <authorList>
            <person name="Dobos K."/>
            <person name="Lenaerts A."/>
            <person name="Ordway D."/>
            <person name="DeGroote M.A."/>
            <person name="Parker T."/>
            <person name="Sizemore C."/>
            <person name="Tallon L.J."/>
            <person name="Sadzewicz L.K."/>
            <person name="Sengamalay N."/>
            <person name="Fraser C.M."/>
            <person name="Hine E."/>
            <person name="Shefchek K.A."/>
            <person name="Das S.P."/>
            <person name="Tettelin H."/>
        </authorList>
    </citation>
    <scope>NUCLEOTIDE SEQUENCE [LARGE SCALE GENOMIC DNA]</scope>
    <source>
        <strain evidence="2 3">Harvey</strain>
    </source>
</reference>
<name>A0ABP3AJ68_MYCUL</name>
<keyword evidence="3" id="KW-1185">Reference proteome</keyword>
<proteinExistence type="predicted"/>
<dbReference type="EMBL" id="JAOL01000105">
    <property type="protein sequence ID" value="EUA90430.1"/>
    <property type="molecule type" value="Genomic_DNA"/>
</dbReference>
<evidence type="ECO:0000313" key="3">
    <source>
        <dbReference type="Proteomes" id="UP000020681"/>
    </source>
</evidence>
<keyword evidence="1" id="KW-0472">Membrane</keyword>
<evidence type="ECO:0000256" key="1">
    <source>
        <dbReference type="SAM" id="Phobius"/>
    </source>
</evidence>
<keyword evidence="1 2" id="KW-0812">Transmembrane</keyword>
<comment type="caution">
    <text evidence="2">The sequence shown here is derived from an EMBL/GenBank/DDBJ whole genome shotgun (WGS) entry which is preliminary data.</text>
</comment>
<organism evidence="2 3">
    <name type="scientific">Mycobacterium ulcerans str. Harvey</name>
    <dbReference type="NCBI Taxonomy" id="1299332"/>
    <lineage>
        <taxon>Bacteria</taxon>
        <taxon>Bacillati</taxon>
        <taxon>Actinomycetota</taxon>
        <taxon>Actinomycetes</taxon>
        <taxon>Mycobacteriales</taxon>
        <taxon>Mycobacteriaceae</taxon>
        <taxon>Mycobacterium</taxon>
        <taxon>Mycobacterium ulcerans group</taxon>
    </lineage>
</organism>